<proteinExistence type="predicted"/>
<gene>
    <name evidence="2" type="ORF">RND81_14G179000</name>
</gene>
<evidence type="ECO:0000313" key="2">
    <source>
        <dbReference type="EMBL" id="KAK9666357.1"/>
    </source>
</evidence>
<name>A0AAW1GR12_SAPOF</name>
<feature type="region of interest" description="Disordered" evidence="1">
    <location>
        <begin position="149"/>
        <end position="179"/>
    </location>
</feature>
<dbReference type="Proteomes" id="UP001443914">
    <property type="component" value="Unassembled WGS sequence"/>
</dbReference>
<feature type="compositionally biased region" description="Acidic residues" evidence="1">
    <location>
        <begin position="150"/>
        <end position="176"/>
    </location>
</feature>
<evidence type="ECO:0000256" key="1">
    <source>
        <dbReference type="SAM" id="MobiDB-lite"/>
    </source>
</evidence>
<sequence length="317" mass="35934">MRTYNLDSNKKFIWSEVRGVINVSTLNDVNNPTIKDSNWKHKVACFGPGEVYSSLRIFGSKIQGTKLTKLSYKIGDAFLLVNREGYCLLSAHAITGPSFKSQYFRLNDLFDWSEYGVKPVFSTVWSRNGLENGNVILDVNRGSQIVDQFSNDDDEEDENHDDDSSDSDTDDDDYGDQPDYNGFEIMRERVIDIQPWRFNTKTNARQEYFVKLEESVELQELTPLDVAIGGELPSTLTINTVDGVFDRENWGGIRVKMGNERCMVGFYVGVHSPVRTDTGGTYFLPYNLGKTVTASTQFFLARIRDSGLICAAFKYKT</sequence>
<keyword evidence="3" id="KW-1185">Reference proteome</keyword>
<protein>
    <submittedName>
        <fullName evidence="2">Uncharacterized protein</fullName>
    </submittedName>
</protein>
<accession>A0AAW1GR12</accession>
<reference evidence="2" key="1">
    <citation type="submission" date="2024-03" db="EMBL/GenBank/DDBJ databases">
        <title>WGS assembly of Saponaria officinalis var. Norfolk2.</title>
        <authorList>
            <person name="Jenkins J."/>
            <person name="Shu S."/>
            <person name="Grimwood J."/>
            <person name="Barry K."/>
            <person name="Goodstein D."/>
            <person name="Schmutz J."/>
            <person name="Leebens-Mack J."/>
            <person name="Osbourn A."/>
        </authorList>
    </citation>
    <scope>NUCLEOTIDE SEQUENCE [LARGE SCALE GENOMIC DNA]</scope>
    <source>
        <strain evidence="2">JIC</strain>
    </source>
</reference>
<organism evidence="2 3">
    <name type="scientific">Saponaria officinalis</name>
    <name type="common">Common soapwort</name>
    <name type="synonym">Lychnis saponaria</name>
    <dbReference type="NCBI Taxonomy" id="3572"/>
    <lineage>
        <taxon>Eukaryota</taxon>
        <taxon>Viridiplantae</taxon>
        <taxon>Streptophyta</taxon>
        <taxon>Embryophyta</taxon>
        <taxon>Tracheophyta</taxon>
        <taxon>Spermatophyta</taxon>
        <taxon>Magnoliopsida</taxon>
        <taxon>eudicotyledons</taxon>
        <taxon>Gunneridae</taxon>
        <taxon>Pentapetalae</taxon>
        <taxon>Caryophyllales</taxon>
        <taxon>Caryophyllaceae</taxon>
        <taxon>Caryophylleae</taxon>
        <taxon>Saponaria</taxon>
    </lineage>
</organism>
<comment type="caution">
    <text evidence="2">The sequence shown here is derived from an EMBL/GenBank/DDBJ whole genome shotgun (WGS) entry which is preliminary data.</text>
</comment>
<dbReference type="AlphaFoldDB" id="A0AAW1GR12"/>
<dbReference type="EMBL" id="JBDFQZ010000014">
    <property type="protein sequence ID" value="KAK9666357.1"/>
    <property type="molecule type" value="Genomic_DNA"/>
</dbReference>
<evidence type="ECO:0000313" key="3">
    <source>
        <dbReference type="Proteomes" id="UP001443914"/>
    </source>
</evidence>